<gene>
    <name evidence="2" type="ORF">DQ356_04350</name>
</gene>
<accession>A0A368MYU0</accession>
<keyword evidence="3" id="KW-1185">Reference proteome</keyword>
<feature type="compositionally biased region" description="Low complexity" evidence="1">
    <location>
        <begin position="163"/>
        <end position="179"/>
    </location>
</feature>
<dbReference type="PROSITE" id="PS51257">
    <property type="entry name" value="PROKAR_LIPOPROTEIN"/>
    <property type="match status" value="1"/>
</dbReference>
<dbReference type="AlphaFoldDB" id="A0A368MYU0"/>
<dbReference type="EMBL" id="QPIE01000003">
    <property type="protein sequence ID" value="RCU43402.1"/>
    <property type="molecule type" value="Genomic_DNA"/>
</dbReference>
<evidence type="ECO:0000256" key="1">
    <source>
        <dbReference type="SAM" id="MobiDB-lite"/>
    </source>
</evidence>
<feature type="region of interest" description="Disordered" evidence="1">
    <location>
        <begin position="114"/>
        <end position="219"/>
    </location>
</feature>
<protein>
    <submittedName>
        <fullName evidence="2">Uncharacterized protein</fullName>
    </submittedName>
</protein>
<evidence type="ECO:0000313" key="3">
    <source>
        <dbReference type="Proteomes" id="UP000252172"/>
    </source>
</evidence>
<feature type="compositionally biased region" description="Pro residues" evidence="1">
    <location>
        <begin position="117"/>
        <end position="131"/>
    </location>
</feature>
<feature type="region of interest" description="Disordered" evidence="1">
    <location>
        <begin position="89"/>
        <end position="108"/>
    </location>
</feature>
<organism evidence="2 3">
    <name type="scientific">Chryseobacterium lacus</name>
    <dbReference type="NCBI Taxonomy" id="2058346"/>
    <lineage>
        <taxon>Bacteria</taxon>
        <taxon>Pseudomonadati</taxon>
        <taxon>Bacteroidota</taxon>
        <taxon>Flavobacteriia</taxon>
        <taxon>Flavobacteriales</taxon>
        <taxon>Weeksellaceae</taxon>
        <taxon>Chryseobacterium group</taxon>
        <taxon>Chryseobacterium</taxon>
    </lineage>
</organism>
<proteinExistence type="predicted"/>
<dbReference type="RefSeq" id="WP_114303255.1">
    <property type="nucleotide sequence ID" value="NZ_QPIE01000003.1"/>
</dbReference>
<dbReference type="Proteomes" id="UP000252172">
    <property type="component" value="Unassembled WGS sequence"/>
</dbReference>
<sequence length="219" mass="21834">MKNYLNIFLASGLLLTACSKDQTTNTTANENAVTSNDSLTVDSAMVNTRGEANTVAANSASGLNPEHGQPGHRCDIPVGAPLNSAPSVTQAPVAATGGGFNTNPLAQSRSVNAPAPVAVPTPAPAPQPAPQPTAKKTAPGMNPPHGEPGHRCDIAVGAPLNSAPAKPATAPQQTQTITPVSNPAPVAEKAATASTAPGMNPPHGEPGHRCDIAVGAPLK</sequence>
<evidence type="ECO:0000313" key="2">
    <source>
        <dbReference type="EMBL" id="RCU43402.1"/>
    </source>
</evidence>
<dbReference type="OrthoDB" id="678557at2"/>
<comment type="caution">
    <text evidence="2">The sequence shown here is derived from an EMBL/GenBank/DDBJ whole genome shotgun (WGS) entry which is preliminary data.</text>
</comment>
<reference evidence="2 3" key="1">
    <citation type="submission" date="2018-07" db="EMBL/GenBank/DDBJ databases">
        <title>Chryseobacterium lacus sp. nov., isolated from lake water.</title>
        <authorList>
            <person name="Li C.-M."/>
        </authorList>
    </citation>
    <scope>NUCLEOTIDE SEQUENCE [LARGE SCALE GENOMIC DNA]</scope>
    <source>
        <strain evidence="2 3">YLOS41</strain>
    </source>
</reference>
<name>A0A368MYU0_9FLAO</name>